<feature type="non-terminal residue" evidence="3">
    <location>
        <position position="1"/>
    </location>
</feature>
<proteinExistence type="predicted"/>
<evidence type="ECO:0000256" key="2">
    <source>
        <dbReference type="SAM" id="SignalP"/>
    </source>
</evidence>
<dbReference type="EMBL" id="JABXXP010000352">
    <property type="protein sequence ID" value="NVN12153.1"/>
    <property type="molecule type" value="Genomic_DNA"/>
</dbReference>
<feature type="region of interest" description="Disordered" evidence="1">
    <location>
        <begin position="117"/>
        <end position="144"/>
    </location>
</feature>
<dbReference type="Proteomes" id="UP000534870">
    <property type="component" value="Unassembled WGS sequence"/>
</dbReference>
<dbReference type="RefSeq" id="WP_176640777.1">
    <property type="nucleotide sequence ID" value="NZ_JABXXP010000352.1"/>
</dbReference>
<feature type="compositionally biased region" description="Low complexity" evidence="1">
    <location>
        <begin position="130"/>
        <end position="144"/>
    </location>
</feature>
<evidence type="ECO:0000313" key="3">
    <source>
        <dbReference type="EMBL" id="NVN12153.1"/>
    </source>
</evidence>
<dbReference type="AlphaFoldDB" id="A0A7Y7IXE4"/>
<evidence type="ECO:0000313" key="4">
    <source>
        <dbReference type="Proteomes" id="UP000534870"/>
    </source>
</evidence>
<protein>
    <submittedName>
        <fullName evidence="3">Uncharacterized protein</fullName>
    </submittedName>
</protein>
<keyword evidence="2" id="KW-0732">Signal</keyword>
<reference evidence="3 4" key="1">
    <citation type="submission" date="2020-06" db="EMBL/GenBank/DDBJ databases">
        <title>Description of novel acetic acid bacteria.</title>
        <authorList>
            <person name="Sombolestani A."/>
        </authorList>
    </citation>
    <scope>NUCLEOTIDE SEQUENCE [LARGE SCALE GENOMIC DNA]</scope>
    <source>
        <strain evidence="3 4">LMG 31431</strain>
    </source>
</reference>
<feature type="signal peptide" evidence="2">
    <location>
        <begin position="1"/>
        <end position="15"/>
    </location>
</feature>
<evidence type="ECO:0000256" key="1">
    <source>
        <dbReference type="SAM" id="MobiDB-lite"/>
    </source>
</evidence>
<name>A0A7Y7IXE4_9PROT</name>
<sequence length="144" mass="14767">RGLACFLGLAGCVMAAGCQASRPAPAIQPMSELPLPLQAYLSIDTYFIAQGMVSGRLADGGLMRDQARGLVADTLYARHLAAENMLHPSADGQHQVRQAIESMLACIGQTDSGSKAACLPPVSAPDGRPAEAASPPAEAAAAPR</sequence>
<gene>
    <name evidence="3" type="ORF">HUK84_13660</name>
</gene>
<accession>A0A7Y7IXE4</accession>
<feature type="chain" id="PRO_5030949328" evidence="2">
    <location>
        <begin position="16"/>
        <end position="144"/>
    </location>
</feature>
<organism evidence="3 4">
    <name type="scientific">Nguyenibacter vanlangensis</name>
    <dbReference type="NCBI Taxonomy" id="1216886"/>
    <lineage>
        <taxon>Bacteria</taxon>
        <taxon>Pseudomonadati</taxon>
        <taxon>Pseudomonadota</taxon>
        <taxon>Alphaproteobacteria</taxon>
        <taxon>Acetobacterales</taxon>
        <taxon>Acetobacteraceae</taxon>
        <taxon>Nguyenibacter</taxon>
    </lineage>
</organism>
<comment type="caution">
    <text evidence="3">The sequence shown here is derived from an EMBL/GenBank/DDBJ whole genome shotgun (WGS) entry which is preliminary data.</text>
</comment>